<evidence type="ECO:0000313" key="2">
    <source>
        <dbReference type="EMBL" id="RXH67567.1"/>
    </source>
</evidence>
<organism evidence="2 3">
    <name type="scientific">Malus domestica</name>
    <name type="common">Apple</name>
    <name type="synonym">Pyrus malus</name>
    <dbReference type="NCBI Taxonomy" id="3750"/>
    <lineage>
        <taxon>Eukaryota</taxon>
        <taxon>Viridiplantae</taxon>
        <taxon>Streptophyta</taxon>
        <taxon>Embryophyta</taxon>
        <taxon>Tracheophyta</taxon>
        <taxon>Spermatophyta</taxon>
        <taxon>Magnoliopsida</taxon>
        <taxon>eudicotyledons</taxon>
        <taxon>Gunneridae</taxon>
        <taxon>Pentapetalae</taxon>
        <taxon>rosids</taxon>
        <taxon>fabids</taxon>
        <taxon>Rosales</taxon>
        <taxon>Rosaceae</taxon>
        <taxon>Amygdaloideae</taxon>
        <taxon>Maleae</taxon>
        <taxon>Malus</taxon>
    </lineage>
</organism>
<sequence>MKQQQGRLVFRWWSRAGGITGPSAPGCPNKAELPRFMTVKAPNRAAVHGHRLPIPRVVDEEQVQKVIEKGKEEKEEKRREVEKAVDSKLNGSRCEGDA</sequence>
<comment type="caution">
    <text evidence="2">The sequence shown here is derived from an EMBL/GenBank/DDBJ whole genome shotgun (WGS) entry which is preliminary data.</text>
</comment>
<evidence type="ECO:0000256" key="1">
    <source>
        <dbReference type="SAM" id="MobiDB-lite"/>
    </source>
</evidence>
<feature type="region of interest" description="Disordered" evidence="1">
    <location>
        <begin position="69"/>
        <end position="98"/>
    </location>
</feature>
<accession>A0A498HE35</accession>
<protein>
    <submittedName>
        <fullName evidence="2">Uncharacterized protein</fullName>
    </submittedName>
</protein>
<evidence type="ECO:0000313" key="3">
    <source>
        <dbReference type="Proteomes" id="UP000290289"/>
    </source>
</evidence>
<dbReference type="EMBL" id="RDQH01000343">
    <property type="protein sequence ID" value="RXH67567.1"/>
    <property type="molecule type" value="Genomic_DNA"/>
</dbReference>
<feature type="compositionally biased region" description="Basic and acidic residues" evidence="1">
    <location>
        <begin position="69"/>
        <end position="86"/>
    </location>
</feature>
<proteinExistence type="predicted"/>
<gene>
    <name evidence="2" type="ORF">DVH24_027714</name>
</gene>
<name>A0A498HE35_MALDO</name>
<dbReference type="AlphaFoldDB" id="A0A498HE35"/>
<dbReference type="Proteomes" id="UP000290289">
    <property type="component" value="Chromosome 17"/>
</dbReference>
<reference evidence="2 3" key="1">
    <citation type="submission" date="2018-10" db="EMBL/GenBank/DDBJ databases">
        <title>A high-quality apple genome assembly.</title>
        <authorList>
            <person name="Hu J."/>
        </authorList>
    </citation>
    <scope>NUCLEOTIDE SEQUENCE [LARGE SCALE GENOMIC DNA]</scope>
    <source>
        <strain evidence="3">cv. HFTH1</strain>
        <tissue evidence="2">Young leaf</tissue>
    </source>
</reference>
<dbReference type="SMR" id="A0A498HE35"/>
<keyword evidence="3" id="KW-1185">Reference proteome</keyword>
<dbReference type="Gramene" id="mRNA:MD17G0135400">
    <property type="protein sequence ID" value="mRNA:MD17G0135400"/>
    <property type="gene ID" value="MD17G0135400"/>
</dbReference>